<dbReference type="UniPathway" id="UPA00049">
    <property type="reaction ID" value="UER00061"/>
</dbReference>
<dbReference type="AlphaFoldDB" id="A0A1M4XCH4"/>
<dbReference type="GO" id="GO:0004160">
    <property type="term" value="F:dihydroxy-acid dehydratase activity"/>
    <property type="evidence" value="ECO:0007669"/>
    <property type="project" value="UniProtKB-UniRule"/>
</dbReference>
<dbReference type="UniPathway" id="UPA00047">
    <property type="reaction ID" value="UER00057"/>
</dbReference>
<gene>
    <name evidence="15" type="primary">ilvD</name>
    <name evidence="18" type="ORF">SAMN02745218_01040</name>
</gene>
<dbReference type="Gene3D" id="3.50.30.80">
    <property type="entry name" value="IlvD/EDD C-terminal domain-like"/>
    <property type="match status" value="1"/>
</dbReference>
<evidence type="ECO:0000256" key="3">
    <source>
        <dbReference type="ARBA" id="ARBA00022605"/>
    </source>
</evidence>
<comment type="pathway">
    <text evidence="13 15">Amino-acid biosynthesis; L-isoleucine biosynthesis; L-isoleucine from 2-oxobutanoate: step 3/4.</text>
</comment>
<evidence type="ECO:0000313" key="19">
    <source>
        <dbReference type="Proteomes" id="UP000184196"/>
    </source>
</evidence>
<dbReference type="SUPFAM" id="SSF52016">
    <property type="entry name" value="LeuD/IlvD-like"/>
    <property type="match status" value="1"/>
</dbReference>
<dbReference type="InterPro" id="IPR004404">
    <property type="entry name" value="DihydroxyA_deHydtase"/>
</dbReference>
<evidence type="ECO:0000256" key="9">
    <source>
        <dbReference type="ARBA" id="ARBA00023239"/>
    </source>
</evidence>
<dbReference type="GO" id="GO:0009099">
    <property type="term" value="P:L-valine biosynthetic process"/>
    <property type="evidence" value="ECO:0007669"/>
    <property type="project" value="UniProtKB-UniRule"/>
</dbReference>
<accession>A0A1M4XCH4</accession>
<keyword evidence="6 15" id="KW-0460">Magnesium</keyword>
<comment type="pathway">
    <text evidence="12 15">Amino-acid biosynthesis; L-valine biosynthesis; L-valine from pyruvate: step 3/4.</text>
</comment>
<dbReference type="Pfam" id="PF24877">
    <property type="entry name" value="ILV_EDD_C"/>
    <property type="match status" value="1"/>
</dbReference>
<dbReference type="PROSITE" id="PS00887">
    <property type="entry name" value="ILVD_EDD_2"/>
    <property type="match status" value="1"/>
</dbReference>
<dbReference type="FunFam" id="3.50.30.80:FF:000001">
    <property type="entry name" value="Dihydroxy-acid dehydratase"/>
    <property type="match status" value="1"/>
</dbReference>
<comment type="cofactor">
    <cofactor evidence="15">
        <name>[2Fe-2S] cluster</name>
        <dbReference type="ChEBI" id="CHEBI:190135"/>
    </cofactor>
    <text evidence="15">Binds 1 [2Fe-2S] cluster per subunit. This cluster acts as a Lewis acid cofactor.</text>
</comment>
<dbReference type="GO" id="GO:0005829">
    <property type="term" value="C:cytosol"/>
    <property type="evidence" value="ECO:0007669"/>
    <property type="project" value="TreeGrafter"/>
</dbReference>
<evidence type="ECO:0000313" key="18">
    <source>
        <dbReference type="EMBL" id="SHE91140.1"/>
    </source>
</evidence>
<reference evidence="19" key="1">
    <citation type="submission" date="2016-11" db="EMBL/GenBank/DDBJ databases">
        <authorList>
            <person name="Varghese N."/>
            <person name="Submissions S."/>
        </authorList>
    </citation>
    <scope>NUCLEOTIDE SEQUENCE [LARGE SCALE GENOMIC DNA]</scope>
    <source>
        <strain evidence="19">DSM 11792</strain>
    </source>
</reference>
<sequence>MRSDAIKKGLEKAPHRSLLKALGLVDQELERPMIGVVNSFNEIVPGHIHLNEITAAVKAGVRMAGGTPVEFPCIAVCDGIAMNHSGMKYSLASRELIADSIEVMVQAHQFDGLVLVTACDKVVPGMLMAAARLDIPAIVISGGPMLAGRYQGRDLSLSNMFEAVGAVRAGRITEEELAALEEAACPGCGSCAGMFTANSMNCLTEAIGMALPGNGTIPAVSAARRRLAKLTGMRIVELVKEDMRPSAILTPKAFENALAVDMALGCSTNTVLHLPAIARETGVEIDLEKINEISARTPNLCKLSPMGPYFIQDLHEAGGIPAVMAQLARKDLLHLDLPTVSGQTVGELIRDRRVTRAEVIRDVEDPYSPTGGIAILRGNLAPGGAVVKKAGVAPEMMVHRGPARVFDSEEEAVEAILGGKINKGDVIVIRYEGPRGGPGMREMLTPTAAVAGMGLDKDVALLTDGRFSGATRGASIGHISPEAAEGGPLAVVRDGDMIRIDIPNYRLDVDLSPEEIKDRLARWTPPAPRATRGYLARYARQVSSASRGAVFE</sequence>
<comment type="cofactor">
    <cofactor evidence="1 15">
        <name>Mg(2+)</name>
        <dbReference type="ChEBI" id="CHEBI:18420"/>
    </cofactor>
</comment>
<evidence type="ECO:0000259" key="17">
    <source>
        <dbReference type="Pfam" id="PF24877"/>
    </source>
</evidence>
<evidence type="ECO:0000256" key="14">
    <source>
        <dbReference type="ARBA" id="ARBA00029490"/>
    </source>
</evidence>
<dbReference type="HAMAP" id="MF_00012">
    <property type="entry name" value="IlvD"/>
    <property type="match status" value="1"/>
</dbReference>
<keyword evidence="7 15" id="KW-0408">Iron</keyword>
<evidence type="ECO:0000256" key="8">
    <source>
        <dbReference type="ARBA" id="ARBA00023014"/>
    </source>
</evidence>
<comment type="function">
    <text evidence="15">Functions in the biosynthesis of branched-chain amino acids. Catalyzes the dehydration of (2R,3R)-2,3-dihydroxy-3-methylpentanoate (2,3-dihydroxy-3-methylvalerate) into 2-oxo-3-methylpentanoate (2-oxo-3-methylvalerate) and of (2R)-2,3-dihydroxy-3-methylbutanoate (2,3-dihydroxyisovalerate) into 2-oxo-3-methylbutanoate (2-oxoisovalerate), the penultimate precursor to L-isoleucine and L-valine, respectively.</text>
</comment>
<dbReference type="EMBL" id="FQUW01000011">
    <property type="protein sequence ID" value="SHE91140.1"/>
    <property type="molecule type" value="Genomic_DNA"/>
</dbReference>
<evidence type="ECO:0000256" key="4">
    <source>
        <dbReference type="ARBA" id="ARBA00022714"/>
    </source>
</evidence>
<dbReference type="NCBIfam" id="NF002068">
    <property type="entry name" value="PRK00911.1"/>
    <property type="match status" value="1"/>
</dbReference>
<evidence type="ECO:0000256" key="2">
    <source>
        <dbReference type="ARBA" id="ARBA00006486"/>
    </source>
</evidence>
<feature type="binding site" description="via carbamate group" evidence="15">
    <location>
        <position position="121"/>
    </location>
    <ligand>
        <name>Mg(2+)</name>
        <dbReference type="ChEBI" id="CHEBI:18420"/>
    </ligand>
</feature>
<feature type="domain" description="Dihydroxy-acid/6-phosphogluconate dehydratase N-terminal" evidence="16">
    <location>
        <begin position="31"/>
        <end position="347"/>
    </location>
</feature>
<dbReference type="Proteomes" id="UP000184196">
    <property type="component" value="Unassembled WGS sequence"/>
</dbReference>
<feature type="binding site" evidence="15">
    <location>
        <position position="78"/>
    </location>
    <ligand>
        <name>Mg(2+)</name>
        <dbReference type="ChEBI" id="CHEBI:18420"/>
    </ligand>
</feature>
<dbReference type="NCBIfam" id="NF004784">
    <property type="entry name" value="PRK06131.1"/>
    <property type="match status" value="1"/>
</dbReference>
<comment type="catalytic activity">
    <reaction evidence="11">
        <text>(2R)-2,3-dihydroxy-3-methylbutanoate = 3-methyl-2-oxobutanoate + H2O</text>
        <dbReference type="Rhea" id="RHEA:24809"/>
        <dbReference type="ChEBI" id="CHEBI:11851"/>
        <dbReference type="ChEBI" id="CHEBI:15377"/>
        <dbReference type="ChEBI" id="CHEBI:49072"/>
        <dbReference type="EC" id="4.2.1.9"/>
    </reaction>
    <physiologicalReaction direction="left-to-right" evidence="11">
        <dbReference type="Rhea" id="RHEA:24810"/>
    </physiologicalReaction>
</comment>
<dbReference type="Pfam" id="PF00920">
    <property type="entry name" value="ILVD_EDD_N"/>
    <property type="match status" value="1"/>
</dbReference>
<dbReference type="PANTHER" id="PTHR43661">
    <property type="entry name" value="D-XYLONATE DEHYDRATASE"/>
    <property type="match status" value="1"/>
</dbReference>
<proteinExistence type="inferred from homology"/>
<name>A0A1M4XCH4_9FIRM</name>
<dbReference type="InterPro" id="IPR020558">
    <property type="entry name" value="DiOHA_6PGluconate_deHydtase_CS"/>
</dbReference>
<feature type="active site" description="Proton acceptor" evidence="15">
    <location>
        <position position="468"/>
    </location>
</feature>
<evidence type="ECO:0000256" key="11">
    <source>
        <dbReference type="ARBA" id="ARBA00029304"/>
    </source>
</evidence>
<comment type="caution">
    <text evidence="15">Lacks conserved residue(s) required for the propagation of feature annotation.</text>
</comment>
<dbReference type="RefSeq" id="WP_073163731.1">
    <property type="nucleotide sequence ID" value="NZ_FQUW01000011.1"/>
</dbReference>
<dbReference type="GO" id="GO:0000287">
    <property type="term" value="F:magnesium ion binding"/>
    <property type="evidence" value="ECO:0007669"/>
    <property type="project" value="UniProtKB-UniRule"/>
</dbReference>
<dbReference type="InterPro" id="IPR037237">
    <property type="entry name" value="IlvD/EDD_N"/>
</dbReference>
<evidence type="ECO:0000256" key="10">
    <source>
        <dbReference type="ARBA" id="ARBA00023304"/>
    </source>
</evidence>
<evidence type="ECO:0000256" key="1">
    <source>
        <dbReference type="ARBA" id="ARBA00001946"/>
    </source>
</evidence>
<evidence type="ECO:0000256" key="5">
    <source>
        <dbReference type="ARBA" id="ARBA00022723"/>
    </source>
</evidence>
<dbReference type="NCBIfam" id="TIGR00110">
    <property type="entry name" value="ilvD"/>
    <property type="match status" value="1"/>
</dbReference>
<dbReference type="PROSITE" id="PS00886">
    <property type="entry name" value="ILVD_EDD_1"/>
    <property type="match status" value="1"/>
</dbReference>
<feature type="binding site" evidence="15">
    <location>
        <position position="442"/>
    </location>
    <ligand>
        <name>Mg(2+)</name>
        <dbReference type="ChEBI" id="CHEBI:18420"/>
    </ligand>
</feature>
<keyword evidence="8 15" id="KW-0411">Iron-sulfur</keyword>
<dbReference type="InterPro" id="IPR000581">
    <property type="entry name" value="ILV_EDD_N"/>
</dbReference>
<keyword evidence="5 15" id="KW-0479">Metal-binding</keyword>
<comment type="catalytic activity">
    <reaction evidence="15">
        <text>(2R,3R)-2,3-dihydroxy-3-methylpentanoate = (S)-3-methyl-2-oxopentanoate + H2O</text>
        <dbReference type="Rhea" id="RHEA:27694"/>
        <dbReference type="ChEBI" id="CHEBI:15377"/>
        <dbReference type="ChEBI" id="CHEBI:35146"/>
        <dbReference type="ChEBI" id="CHEBI:49258"/>
        <dbReference type="EC" id="4.2.1.9"/>
    </reaction>
</comment>
<dbReference type="EC" id="4.2.1.9" evidence="14 15"/>
<keyword evidence="19" id="KW-1185">Reference proteome</keyword>
<evidence type="ECO:0000256" key="13">
    <source>
        <dbReference type="ARBA" id="ARBA00029437"/>
    </source>
</evidence>
<dbReference type="GO" id="GO:0009097">
    <property type="term" value="P:isoleucine biosynthetic process"/>
    <property type="evidence" value="ECO:0007669"/>
    <property type="project" value="UniProtKB-UniRule"/>
</dbReference>
<keyword evidence="10 15" id="KW-0100">Branched-chain amino acid biosynthesis</keyword>
<dbReference type="InterPro" id="IPR042096">
    <property type="entry name" value="Dihydro-acid_dehy_C"/>
</dbReference>
<dbReference type="SUPFAM" id="SSF143975">
    <property type="entry name" value="IlvD/EDD N-terminal domain-like"/>
    <property type="match status" value="1"/>
</dbReference>
<keyword evidence="3 15" id="KW-0028">Amino-acid biosynthesis</keyword>
<evidence type="ECO:0000256" key="12">
    <source>
        <dbReference type="ARBA" id="ARBA00029436"/>
    </source>
</evidence>
<feature type="domain" description="Dihydroxy-acid/6-phosphogluconate dehydratase C-terminal" evidence="17">
    <location>
        <begin position="358"/>
        <end position="549"/>
    </location>
</feature>
<dbReference type="PANTHER" id="PTHR43661:SF3">
    <property type="entry name" value="D-XYLONATE DEHYDRATASE YAGF-RELATED"/>
    <property type="match status" value="1"/>
</dbReference>
<comment type="similarity">
    <text evidence="2 15">Belongs to the IlvD/Edd family.</text>
</comment>
<dbReference type="InterPro" id="IPR056740">
    <property type="entry name" value="ILV_EDD_C"/>
</dbReference>
<dbReference type="OrthoDB" id="9807077at2"/>
<organism evidence="18 19">
    <name type="scientific">Desulfofundulus australicus DSM 11792</name>
    <dbReference type="NCBI Taxonomy" id="1121425"/>
    <lineage>
        <taxon>Bacteria</taxon>
        <taxon>Bacillati</taxon>
        <taxon>Bacillota</taxon>
        <taxon>Clostridia</taxon>
        <taxon>Eubacteriales</taxon>
        <taxon>Peptococcaceae</taxon>
        <taxon>Desulfofundulus</taxon>
    </lineage>
</organism>
<feature type="modified residue" description="N6-carboxylysine" evidence="15">
    <location>
        <position position="121"/>
    </location>
</feature>
<evidence type="ECO:0000256" key="6">
    <source>
        <dbReference type="ARBA" id="ARBA00022842"/>
    </source>
</evidence>
<evidence type="ECO:0000256" key="7">
    <source>
        <dbReference type="ARBA" id="ARBA00023004"/>
    </source>
</evidence>
<comment type="subunit">
    <text evidence="15">Homodimer.</text>
</comment>
<evidence type="ECO:0000256" key="15">
    <source>
        <dbReference type="HAMAP-Rule" id="MF_00012"/>
    </source>
</evidence>
<protein>
    <recommendedName>
        <fullName evidence="14 15">Dihydroxy-acid dehydratase</fullName>
        <shortName evidence="15">DAD</shortName>
        <ecNumber evidence="14 15">4.2.1.9</ecNumber>
    </recommendedName>
</protein>
<dbReference type="GO" id="GO:0051537">
    <property type="term" value="F:2 iron, 2 sulfur cluster binding"/>
    <property type="evidence" value="ECO:0007669"/>
    <property type="project" value="UniProtKB-UniRule"/>
</dbReference>
<keyword evidence="4 15" id="KW-0001">2Fe-2S</keyword>
<keyword evidence="9 15" id="KW-0456">Lyase</keyword>
<feature type="binding site" evidence="15">
    <location>
        <position position="120"/>
    </location>
    <ligand>
        <name>Mg(2+)</name>
        <dbReference type="ChEBI" id="CHEBI:18420"/>
    </ligand>
</feature>
<evidence type="ECO:0000259" key="16">
    <source>
        <dbReference type="Pfam" id="PF00920"/>
    </source>
</evidence>